<feature type="modified residue" description="4-aspartylphosphate" evidence="3">
    <location>
        <position position="1118"/>
    </location>
</feature>
<dbReference type="Gene3D" id="1.10.287.130">
    <property type="match status" value="1"/>
</dbReference>
<dbReference type="PANTHER" id="PTHR45339:SF1">
    <property type="entry name" value="HYBRID SIGNAL TRANSDUCTION HISTIDINE KINASE J"/>
    <property type="match status" value="1"/>
</dbReference>
<protein>
    <submittedName>
        <fullName evidence="8">14266_t:CDS:1</fullName>
    </submittedName>
</protein>
<evidence type="ECO:0000259" key="7">
    <source>
        <dbReference type="PROSITE" id="PS50110"/>
    </source>
</evidence>
<keyword evidence="5" id="KW-0472">Membrane</keyword>
<dbReference type="GO" id="GO:0008757">
    <property type="term" value="F:S-adenosylmethionine-dependent methyltransferase activity"/>
    <property type="evidence" value="ECO:0007669"/>
    <property type="project" value="InterPro"/>
</dbReference>
<dbReference type="Pfam" id="PF08241">
    <property type="entry name" value="Methyltransf_11"/>
    <property type="match status" value="1"/>
</dbReference>
<dbReference type="AlphaFoldDB" id="A0A9N8WC81"/>
<feature type="region of interest" description="Disordered" evidence="4">
    <location>
        <begin position="1220"/>
        <end position="1239"/>
    </location>
</feature>
<dbReference type="InterPro" id="IPR003594">
    <property type="entry name" value="HATPase_dom"/>
</dbReference>
<organism evidence="8 9">
    <name type="scientific">Funneliformis mosseae</name>
    <name type="common">Endomycorrhizal fungus</name>
    <name type="synonym">Glomus mosseae</name>
    <dbReference type="NCBI Taxonomy" id="27381"/>
    <lineage>
        <taxon>Eukaryota</taxon>
        <taxon>Fungi</taxon>
        <taxon>Fungi incertae sedis</taxon>
        <taxon>Mucoromycota</taxon>
        <taxon>Glomeromycotina</taxon>
        <taxon>Glomeromycetes</taxon>
        <taxon>Glomerales</taxon>
        <taxon>Glomeraceae</taxon>
        <taxon>Funneliformis</taxon>
    </lineage>
</organism>
<name>A0A9N8WC81_FUNMO</name>
<keyword evidence="1 3" id="KW-0597">Phosphoprotein</keyword>
<feature type="transmembrane region" description="Helical" evidence="5">
    <location>
        <begin position="360"/>
        <end position="385"/>
    </location>
</feature>
<feature type="domain" description="Response regulatory" evidence="7">
    <location>
        <begin position="1068"/>
        <end position="1213"/>
    </location>
</feature>
<dbReference type="PROSITE" id="PS50109">
    <property type="entry name" value="HIS_KIN"/>
    <property type="match status" value="1"/>
</dbReference>
<feature type="region of interest" description="Disordered" evidence="4">
    <location>
        <begin position="1146"/>
        <end position="1166"/>
    </location>
</feature>
<dbReference type="PRINTS" id="PR00344">
    <property type="entry name" value="BCTRLSENSOR"/>
</dbReference>
<evidence type="ECO:0000259" key="6">
    <source>
        <dbReference type="PROSITE" id="PS50109"/>
    </source>
</evidence>
<evidence type="ECO:0000256" key="5">
    <source>
        <dbReference type="SAM" id="Phobius"/>
    </source>
</evidence>
<dbReference type="CDD" id="cd00082">
    <property type="entry name" value="HisKA"/>
    <property type="match status" value="1"/>
</dbReference>
<sequence>MRAVRLEYRSAYYLFNVKYRVISSQNFRYQSKMSTFAHTDYNSSAYNAFRPNYGQNLYDKIFSFHKSHNGKFNTALDVATGTGQVSSELSNSFDKVYATDISSTMLQNAIQKSNIAYSISTAEDLSQFRSNSIDLITAAQAAHWFEMEKFYKESFRVLKPHGTLAIWGYSINVLKDYPIVRQLLRNLVTDEDKLGPYWDKGVDTISNLYKDFKFPEEMFQNIKWEIYKGDESSDVEPLLEVCWTIPQFTKYMKTWSAYKNYLKANPNSPDPVDNYIVDLKQLTGWKDHDVLRISWESVLILAERKPVNRNHETNHLARRNLLQARAVVTVTVSALAALITQLFTELFISFRNTSEIINGYSFPSISTPVSLTGVLIFTAILYFIPSERITISQAARIGIYFFLSISAYISYLGNGFQALSHANFFAVPPFSYIFVSKNFGKQTTILVCIIYTTAFFRSIGGEVNPISLSSSGWVVCDVYIICLVAYEQEYQTNQERLQKSLDEAKSAATAKSLFISNPLHGILATVEILAKTKLNESQRALLNAIESCGTNLISVVNQVLTYARIEHGKMELEQSVFDIYSVLQEIGDGLAPIPERKNVDFFVGVKMSPLHRFLVGDVGVLRQIILNLLGNSIKFTDKGSIDLIIIEISDDEGIVPPQEVGNSKQLSSINSYSETINSFKQPTSESKQTDNTQDVPKVKFCIEVIDSGRGIAPEFINHMYQPFSQEDSSLRRKFEGTGLGLSIVKGLLDMMHSRLEVDSKLGQGSKFSFIFELPMSDRLDDMYASPLPFDHKYLKLSSSEQETLTKKLRSLSYVALNTTDFLFSQRITYYLDQWEFDYRLKSKDELKIECTESKHADLVILNDSISDLEWFLNEFTQYQQMPNHSNSKESAKENQVEEECIEDTGLQQRVLFFATIGNYQETEKILKKYKPQSVIIVTKPAGPVKLLSAIIRAMESLLKKSEESSINEYYNVMKVQEEKERLIREEYINFIKDSNINKIGPMDIGELAISPSRLTPPVLAEGILFGMDKDIIYDRKEQKKQLERTNKDKNKVRFEPVSEKNEDHKNISFLIVEDNKINEMILITMLKQSGYYNYDVANNGLEAVKMFSQKSYDIIFMDLQMPICDGIEATKERGEESYLAAPIPRSRDLTSESTEQHNIGSRRKKRRKKAIIVAMTGLATKEDSQIAEAAGCNEFLSKPVSIKSLNARIKIWTKEVLNVEEEENEDDKGEELSVEESEE</sequence>
<keyword evidence="2" id="KW-0902">Two-component regulatory system</keyword>
<dbReference type="Pfam" id="PF02518">
    <property type="entry name" value="HATPase_c"/>
    <property type="match status" value="1"/>
</dbReference>
<dbReference type="Gene3D" id="3.40.50.150">
    <property type="entry name" value="Vaccinia Virus protein VP39"/>
    <property type="match status" value="1"/>
</dbReference>
<accession>A0A9N8WC81</accession>
<dbReference type="CDD" id="cd02440">
    <property type="entry name" value="AdoMet_MTases"/>
    <property type="match status" value="1"/>
</dbReference>
<dbReference type="PROSITE" id="PS50110">
    <property type="entry name" value="RESPONSE_REGULATORY"/>
    <property type="match status" value="1"/>
</dbReference>
<feature type="transmembrane region" description="Helical" evidence="5">
    <location>
        <begin position="397"/>
        <end position="419"/>
    </location>
</feature>
<dbReference type="CDD" id="cd16922">
    <property type="entry name" value="HATPase_EvgS-ArcB-TorS-like"/>
    <property type="match status" value="1"/>
</dbReference>
<dbReference type="EMBL" id="CAJVPP010000457">
    <property type="protein sequence ID" value="CAG8484780.1"/>
    <property type="molecule type" value="Genomic_DNA"/>
</dbReference>
<keyword evidence="5" id="KW-0812">Transmembrane</keyword>
<dbReference type="Pfam" id="PF00512">
    <property type="entry name" value="HisKA"/>
    <property type="match status" value="1"/>
</dbReference>
<evidence type="ECO:0000313" key="9">
    <source>
        <dbReference type="Proteomes" id="UP000789375"/>
    </source>
</evidence>
<dbReference type="SMART" id="SM00388">
    <property type="entry name" value="HisKA"/>
    <property type="match status" value="1"/>
</dbReference>
<dbReference type="Gene3D" id="3.30.565.10">
    <property type="entry name" value="Histidine kinase-like ATPase, C-terminal domain"/>
    <property type="match status" value="1"/>
</dbReference>
<dbReference type="Pfam" id="PF00072">
    <property type="entry name" value="Response_reg"/>
    <property type="match status" value="1"/>
</dbReference>
<dbReference type="InterPro" id="IPR029063">
    <property type="entry name" value="SAM-dependent_MTases_sf"/>
</dbReference>
<dbReference type="InterPro" id="IPR011006">
    <property type="entry name" value="CheY-like_superfamily"/>
</dbReference>
<dbReference type="SUPFAM" id="SSF52172">
    <property type="entry name" value="CheY-like"/>
    <property type="match status" value="1"/>
</dbReference>
<keyword evidence="9" id="KW-1185">Reference proteome</keyword>
<dbReference type="Gene3D" id="3.40.50.2300">
    <property type="match status" value="1"/>
</dbReference>
<dbReference type="SMART" id="SM00387">
    <property type="entry name" value="HATPase_c"/>
    <property type="match status" value="1"/>
</dbReference>
<evidence type="ECO:0000256" key="4">
    <source>
        <dbReference type="SAM" id="MobiDB-lite"/>
    </source>
</evidence>
<dbReference type="InterPro" id="IPR005467">
    <property type="entry name" value="His_kinase_dom"/>
</dbReference>
<evidence type="ECO:0000256" key="1">
    <source>
        <dbReference type="ARBA" id="ARBA00022553"/>
    </source>
</evidence>
<dbReference type="InterPro" id="IPR004358">
    <property type="entry name" value="Sig_transdc_His_kin-like_C"/>
</dbReference>
<feature type="domain" description="Histidine kinase" evidence="6">
    <location>
        <begin position="510"/>
        <end position="775"/>
    </location>
</feature>
<dbReference type="SMART" id="SM00448">
    <property type="entry name" value="REC"/>
    <property type="match status" value="1"/>
</dbReference>
<dbReference type="GO" id="GO:0000155">
    <property type="term" value="F:phosphorelay sensor kinase activity"/>
    <property type="evidence" value="ECO:0007669"/>
    <property type="project" value="InterPro"/>
</dbReference>
<gene>
    <name evidence="8" type="ORF">FMOSSE_LOCUS3213</name>
</gene>
<dbReference type="SUPFAM" id="SSF53335">
    <property type="entry name" value="S-adenosyl-L-methionine-dependent methyltransferases"/>
    <property type="match status" value="1"/>
</dbReference>
<dbReference type="InterPro" id="IPR013216">
    <property type="entry name" value="Methyltransf_11"/>
</dbReference>
<proteinExistence type="predicted"/>
<dbReference type="InterPro" id="IPR003661">
    <property type="entry name" value="HisK_dim/P_dom"/>
</dbReference>
<evidence type="ECO:0000256" key="3">
    <source>
        <dbReference type="PROSITE-ProRule" id="PRU00169"/>
    </source>
</evidence>
<dbReference type="CDD" id="cd17546">
    <property type="entry name" value="REC_hyHK_CKI1_RcsC-like"/>
    <property type="match status" value="1"/>
</dbReference>
<dbReference type="InterPro" id="IPR001789">
    <property type="entry name" value="Sig_transdc_resp-reg_receiver"/>
</dbReference>
<dbReference type="InterPro" id="IPR036097">
    <property type="entry name" value="HisK_dim/P_sf"/>
</dbReference>
<dbReference type="InterPro" id="IPR036890">
    <property type="entry name" value="HATPase_C_sf"/>
</dbReference>
<dbReference type="PANTHER" id="PTHR45339">
    <property type="entry name" value="HYBRID SIGNAL TRANSDUCTION HISTIDINE KINASE J"/>
    <property type="match status" value="1"/>
</dbReference>
<evidence type="ECO:0000256" key="2">
    <source>
        <dbReference type="ARBA" id="ARBA00023012"/>
    </source>
</evidence>
<evidence type="ECO:0000313" key="8">
    <source>
        <dbReference type="EMBL" id="CAG8484780.1"/>
    </source>
</evidence>
<reference evidence="8" key="1">
    <citation type="submission" date="2021-06" db="EMBL/GenBank/DDBJ databases">
        <authorList>
            <person name="Kallberg Y."/>
            <person name="Tangrot J."/>
            <person name="Rosling A."/>
        </authorList>
    </citation>
    <scope>NUCLEOTIDE SEQUENCE</scope>
    <source>
        <strain evidence="8">87-6 pot B 2015</strain>
    </source>
</reference>
<comment type="caution">
    <text evidence="8">The sequence shown here is derived from an EMBL/GenBank/DDBJ whole genome shotgun (WGS) entry which is preliminary data.</text>
</comment>
<keyword evidence="5" id="KW-1133">Transmembrane helix</keyword>
<feature type="transmembrane region" description="Helical" evidence="5">
    <location>
        <begin position="326"/>
        <end position="348"/>
    </location>
</feature>
<dbReference type="SUPFAM" id="SSF55874">
    <property type="entry name" value="ATPase domain of HSP90 chaperone/DNA topoisomerase II/histidine kinase"/>
    <property type="match status" value="1"/>
</dbReference>
<dbReference type="SUPFAM" id="SSF47384">
    <property type="entry name" value="Homodimeric domain of signal transducing histidine kinase"/>
    <property type="match status" value="1"/>
</dbReference>
<dbReference type="Proteomes" id="UP000789375">
    <property type="component" value="Unassembled WGS sequence"/>
</dbReference>